<dbReference type="AlphaFoldDB" id="A0A2S9YLA1"/>
<keyword evidence="3" id="KW-1185">Reference proteome</keyword>
<dbReference type="OrthoDB" id="185578at2"/>
<proteinExistence type="predicted"/>
<feature type="domain" description="VTC" evidence="1">
    <location>
        <begin position="17"/>
        <end position="285"/>
    </location>
</feature>
<evidence type="ECO:0000313" key="3">
    <source>
        <dbReference type="Proteomes" id="UP000237968"/>
    </source>
</evidence>
<dbReference type="RefSeq" id="WP_106389532.1">
    <property type="nucleotide sequence ID" value="NZ_PVNK01000004.1"/>
</dbReference>
<sequence length="286" mass="32549">MSSNPDLVLDDAALFENRTERKYFLAPAQARGFVDAVSEHLEPHRFRGEGASEVPRPVHFITTLYFDTPSLEIAQACRSGRDNLKLRAREYYDEHPDLAELATSHRELVRSSRTVWLELKARDNHVTRKLRFPLPADEVTGFLAGRELTPRALELHRREWGARAEDMLDEVRRLCARVEGPLRADCLVHYRRRAWQDQTGHLRVTLDTRVAYHRPEPDLFHGFTSLRDAVAGPPVARLGSYLVELKLRGDMPGWLTATVDAAKLEPARIGERQFSKFLAASAAVHA</sequence>
<dbReference type="InterPro" id="IPR018966">
    <property type="entry name" value="VTC_domain"/>
</dbReference>
<protein>
    <submittedName>
        <fullName evidence="2">VTC domain protein</fullName>
    </submittedName>
</protein>
<organism evidence="2 3">
    <name type="scientific">Enhygromyxa salina</name>
    <dbReference type="NCBI Taxonomy" id="215803"/>
    <lineage>
        <taxon>Bacteria</taxon>
        <taxon>Pseudomonadati</taxon>
        <taxon>Myxococcota</taxon>
        <taxon>Polyangia</taxon>
        <taxon>Nannocystales</taxon>
        <taxon>Nannocystaceae</taxon>
        <taxon>Enhygromyxa</taxon>
    </lineage>
</organism>
<reference evidence="2 3" key="1">
    <citation type="submission" date="2018-03" db="EMBL/GenBank/DDBJ databases">
        <title>Draft Genome Sequences of the Obligatory Marine Myxobacteria Enhygromyxa salina SWB005.</title>
        <authorList>
            <person name="Poehlein A."/>
            <person name="Moghaddam J.A."/>
            <person name="Harms H."/>
            <person name="Alanjari M."/>
            <person name="Koenig G.M."/>
            <person name="Daniel R."/>
            <person name="Schaeberle T.F."/>
        </authorList>
    </citation>
    <scope>NUCLEOTIDE SEQUENCE [LARGE SCALE GENOMIC DNA]</scope>
    <source>
        <strain evidence="2 3">SWB005</strain>
    </source>
</reference>
<dbReference type="Proteomes" id="UP000237968">
    <property type="component" value="Unassembled WGS sequence"/>
</dbReference>
<gene>
    <name evidence="2" type="ORF">ENSA5_00480</name>
</gene>
<dbReference type="Pfam" id="PF09359">
    <property type="entry name" value="VTC"/>
    <property type="match status" value="1"/>
</dbReference>
<accession>A0A2S9YLA1</accession>
<dbReference type="Gene3D" id="3.20.100.30">
    <property type="entry name" value="VTC, catalytic tunnel domain"/>
    <property type="match status" value="1"/>
</dbReference>
<evidence type="ECO:0000313" key="2">
    <source>
        <dbReference type="EMBL" id="PRQ05879.1"/>
    </source>
</evidence>
<name>A0A2S9YLA1_9BACT</name>
<comment type="caution">
    <text evidence="2">The sequence shown here is derived from an EMBL/GenBank/DDBJ whole genome shotgun (WGS) entry which is preliminary data.</text>
</comment>
<evidence type="ECO:0000259" key="1">
    <source>
        <dbReference type="Pfam" id="PF09359"/>
    </source>
</evidence>
<dbReference type="InterPro" id="IPR042267">
    <property type="entry name" value="VTC_sf"/>
</dbReference>
<dbReference type="EMBL" id="PVNK01000004">
    <property type="protein sequence ID" value="PRQ05879.1"/>
    <property type="molecule type" value="Genomic_DNA"/>
</dbReference>
<dbReference type="GO" id="GO:0006799">
    <property type="term" value="P:polyphosphate biosynthetic process"/>
    <property type="evidence" value="ECO:0007669"/>
    <property type="project" value="UniProtKB-ARBA"/>
</dbReference>